<organism evidence="2 3">
    <name type="scientific">Anaeromyxobacter paludicola</name>
    <dbReference type="NCBI Taxonomy" id="2918171"/>
    <lineage>
        <taxon>Bacteria</taxon>
        <taxon>Pseudomonadati</taxon>
        <taxon>Myxococcota</taxon>
        <taxon>Myxococcia</taxon>
        <taxon>Myxococcales</taxon>
        <taxon>Cystobacterineae</taxon>
        <taxon>Anaeromyxobacteraceae</taxon>
        <taxon>Anaeromyxobacter</taxon>
    </lineage>
</organism>
<dbReference type="Proteomes" id="UP001162734">
    <property type="component" value="Chromosome"/>
</dbReference>
<gene>
    <name evidence="2" type="ORF">AMPC_02300</name>
</gene>
<feature type="signal peptide" evidence="1">
    <location>
        <begin position="1"/>
        <end position="18"/>
    </location>
</feature>
<keyword evidence="3" id="KW-1185">Reference proteome</keyword>
<dbReference type="Gene3D" id="2.40.360.20">
    <property type="match status" value="1"/>
</dbReference>
<dbReference type="InterPro" id="IPR021457">
    <property type="entry name" value="DUF3108"/>
</dbReference>
<evidence type="ECO:0000313" key="2">
    <source>
        <dbReference type="EMBL" id="BDG07117.1"/>
    </source>
</evidence>
<evidence type="ECO:0000256" key="1">
    <source>
        <dbReference type="SAM" id="SignalP"/>
    </source>
</evidence>
<evidence type="ECO:0000313" key="3">
    <source>
        <dbReference type="Proteomes" id="UP001162734"/>
    </source>
</evidence>
<keyword evidence="1" id="KW-0732">Signal</keyword>
<evidence type="ECO:0008006" key="4">
    <source>
        <dbReference type="Google" id="ProtNLM"/>
    </source>
</evidence>
<dbReference type="RefSeq" id="WP_248343722.1">
    <property type="nucleotide sequence ID" value="NZ_AP025592.1"/>
</dbReference>
<proteinExistence type="predicted"/>
<name>A0ABN6N586_9BACT</name>
<protein>
    <recommendedName>
        <fullName evidence="4">DUF3108 domain-containing protein</fullName>
    </recommendedName>
</protein>
<dbReference type="Pfam" id="PF11306">
    <property type="entry name" value="DUF3108"/>
    <property type="match status" value="1"/>
</dbReference>
<reference evidence="3" key="1">
    <citation type="journal article" date="2022" name="Int. J. Syst. Evol. Microbiol.">
        <title>Anaeromyxobacter oryzae sp. nov., Anaeromyxobacter diazotrophicus sp. nov. and Anaeromyxobacter paludicola sp. nov., isolated from paddy soils.</title>
        <authorList>
            <person name="Itoh H."/>
            <person name="Xu Z."/>
            <person name="Mise K."/>
            <person name="Masuda Y."/>
            <person name="Ushijima N."/>
            <person name="Hayakawa C."/>
            <person name="Shiratori Y."/>
            <person name="Senoo K."/>
        </authorList>
    </citation>
    <scope>NUCLEOTIDE SEQUENCE [LARGE SCALE GENOMIC DNA]</scope>
    <source>
        <strain evidence="3">Red630</strain>
    </source>
</reference>
<sequence>MIVRLIAALAVFTTTALAAPGQEPITPGEQIDLAVEYLHVHAGQARISVGKAEGSIWPIVLQGRTEGISGMLDIREHLVSYWDSEARLPRGSDSNSIEIGDRHSDRSRFDREAGKLYVQTHRPGKLLERTFDVPPAVQDMAGALMYLRLQPLAPGARYEFPVFVNAQSFPLVAEVVGRERVETPAGAWDAVKVRVRSEMKGSFHSRETWLWLSDDPRHVPVKISADFAVGSVVATLRGYKAGGEVARR</sequence>
<dbReference type="EMBL" id="AP025592">
    <property type="protein sequence ID" value="BDG07117.1"/>
    <property type="molecule type" value="Genomic_DNA"/>
</dbReference>
<feature type="chain" id="PRO_5045708113" description="DUF3108 domain-containing protein" evidence="1">
    <location>
        <begin position="19"/>
        <end position="248"/>
    </location>
</feature>
<accession>A0ABN6N586</accession>